<dbReference type="PANTHER" id="PTHR47784:SF5">
    <property type="entry name" value="STEROL UPTAKE CONTROL PROTEIN 2"/>
    <property type="match status" value="1"/>
</dbReference>
<evidence type="ECO:0000256" key="1">
    <source>
        <dbReference type="ARBA" id="ARBA00023242"/>
    </source>
</evidence>
<dbReference type="InterPro" id="IPR001138">
    <property type="entry name" value="Zn2Cys6_DnaBD"/>
</dbReference>
<dbReference type="PANTHER" id="PTHR47784">
    <property type="entry name" value="STEROL UPTAKE CONTROL PROTEIN 2"/>
    <property type="match status" value="1"/>
</dbReference>
<feature type="domain" description="Zn(2)-C6 fungal-type" evidence="2">
    <location>
        <begin position="63"/>
        <end position="92"/>
    </location>
</feature>
<dbReference type="GO" id="GO:0001228">
    <property type="term" value="F:DNA-binding transcription activator activity, RNA polymerase II-specific"/>
    <property type="evidence" value="ECO:0007669"/>
    <property type="project" value="TreeGrafter"/>
</dbReference>
<dbReference type="CDD" id="cd00067">
    <property type="entry name" value="GAL4"/>
    <property type="match status" value="1"/>
</dbReference>
<feature type="non-terminal residue" evidence="3">
    <location>
        <position position="1"/>
    </location>
</feature>
<dbReference type="SUPFAM" id="SSF57701">
    <property type="entry name" value="Zn2/Cys6 DNA-binding domain"/>
    <property type="match status" value="1"/>
</dbReference>
<proteinExistence type="predicted"/>
<dbReference type="InterPro" id="IPR036864">
    <property type="entry name" value="Zn2-C6_fun-type_DNA-bd_sf"/>
</dbReference>
<protein>
    <recommendedName>
        <fullName evidence="2">Zn(2)-C6 fungal-type domain-containing protein</fullName>
    </recommendedName>
</protein>
<dbReference type="AlphaFoldDB" id="A0A9N9ZHG6"/>
<dbReference type="Pfam" id="PF11951">
    <property type="entry name" value="Fungal_trans_2"/>
    <property type="match status" value="1"/>
</dbReference>
<dbReference type="SMART" id="SM00066">
    <property type="entry name" value="GAL4"/>
    <property type="match status" value="1"/>
</dbReference>
<sequence>PSMSSFQVFDANAERQSPTFADFTHTFVLYSTTHTEQSLSEIPKALALNVSRKRRVHNKSRKGCENCRRRRVKCNEDDPCENCTRRGDTCIASANLNANGRSYPALSQTLPNSISDNAMVNLHHTKLFHHFESSTHKTLLIDPDVWKKVLQLSFQFEYLMNTILCVAARHLSLLQPDNIEHSATAAQHLCRALSLFQYQLSTNFTSTHIDAFIATTLLLLYEVWSQPDPLASDHSPVSAYESKDNHHVHDISCPIEGGYVPAIGRLCLILAFLPGPGQPQPDPDEGPLLSDLARCIFMFPVSCHGAFASMVQESDPHALLVLYHFYRATRILLCSSEYWWAHGHASRSEKWLKNYLTQLITN</sequence>
<dbReference type="Gene3D" id="4.10.240.10">
    <property type="entry name" value="Zn(2)-C6 fungal-type DNA-binding domain"/>
    <property type="match status" value="1"/>
</dbReference>
<dbReference type="Pfam" id="PF00172">
    <property type="entry name" value="Zn_clus"/>
    <property type="match status" value="1"/>
</dbReference>
<dbReference type="PROSITE" id="PS50048">
    <property type="entry name" value="ZN2_CY6_FUNGAL_2"/>
    <property type="match status" value="1"/>
</dbReference>
<dbReference type="InterPro" id="IPR021858">
    <property type="entry name" value="Fun_TF"/>
</dbReference>
<dbReference type="EMBL" id="CABFOC020000057">
    <property type="protein sequence ID" value="CAH0055587.1"/>
    <property type="molecule type" value="Genomic_DNA"/>
</dbReference>
<dbReference type="PROSITE" id="PS00463">
    <property type="entry name" value="ZN2_CY6_FUNGAL_1"/>
    <property type="match status" value="1"/>
</dbReference>
<dbReference type="Proteomes" id="UP000775872">
    <property type="component" value="Unassembled WGS sequence"/>
</dbReference>
<dbReference type="InterPro" id="IPR053157">
    <property type="entry name" value="Sterol_Uptake_Regulator"/>
</dbReference>
<accession>A0A9N9ZHG6</accession>
<reference evidence="3" key="1">
    <citation type="submission" date="2021-10" db="EMBL/GenBank/DDBJ databases">
        <authorList>
            <person name="Piombo E."/>
        </authorList>
    </citation>
    <scope>NUCLEOTIDE SEQUENCE</scope>
</reference>
<evidence type="ECO:0000259" key="2">
    <source>
        <dbReference type="PROSITE" id="PS50048"/>
    </source>
</evidence>
<organism evidence="3 4">
    <name type="scientific">Clonostachys solani</name>
    <dbReference type="NCBI Taxonomy" id="160281"/>
    <lineage>
        <taxon>Eukaryota</taxon>
        <taxon>Fungi</taxon>
        <taxon>Dikarya</taxon>
        <taxon>Ascomycota</taxon>
        <taxon>Pezizomycotina</taxon>
        <taxon>Sordariomycetes</taxon>
        <taxon>Hypocreomycetidae</taxon>
        <taxon>Hypocreales</taxon>
        <taxon>Bionectriaceae</taxon>
        <taxon>Clonostachys</taxon>
    </lineage>
</organism>
<evidence type="ECO:0000313" key="4">
    <source>
        <dbReference type="Proteomes" id="UP000775872"/>
    </source>
</evidence>
<gene>
    <name evidence="3" type="ORF">CSOL1703_00017691</name>
</gene>
<dbReference type="GO" id="GO:0008270">
    <property type="term" value="F:zinc ion binding"/>
    <property type="evidence" value="ECO:0007669"/>
    <property type="project" value="InterPro"/>
</dbReference>
<keyword evidence="4" id="KW-1185">Reference proteome</keyword>
<dbReference type="OrthoDB" id="416217at2759"/>
<evidence type="ECO:0000313" key="3">
    <source>
        <dbReference type="EMBL" id="CAH0055587.1"/>
    </source>
</evidence>
<name>A0A9N9ZHG6_9HYPO</name>
<keyword evidence="1" id="KW-0539">Nucleus</keyword>
<comment type="caution">
    <text evidence="3">The sequence shown here is derived from an EMBL/GenBank/DDBJ whole genome shotgun (WGS) entry which is preliminary data.</text>
</comment>